<organism evidence="1 2">
    <name type="scientific">Xylophilus ampelinus</name>
    <dbReference type="NCBI Taxonomy" id="54067"/>
    <lineage>
        <taxon>Bacteria</taxon>
        <taxon>Pseudomonadati</taxon>
        <taxon>Pseudomonadota</taxon>
        <taxon>Betaproteobacteria</taxon>
        <taxon>Burkholderiales</taxon>
        <taxon>Xylophilus</taxon>
    </lineage>
</organism>
<proteinExistence type="predicted"/>
<reference evidence="1 2" key="1">
    <citation type="submission" date="2018-06" db="EMBL/GenBank/DDBJ databases">
        <title>Genomic Encyclopedia of Type Strains, Phase III (KMG-III): the genomes of soil and plant-associated and newly described type strains.</title>
        <authorList>
            <person name="Whitman W."/>
        </authorList>
    </citation>
    <scope>NUCLEOTIDE SEQUENCE [LARGE SCALE GENOMIC DNA]</scope>
    <source>
        <strain evidence="1 2">CECT 7646</strain>
    </source>
</reference>
<protein>
    <recommendedName>
        <fullName evidence="3">AAA domain-containing protein</fullName>
    </recommendedName>
</protein>
<dbReference type="RefSeq" id="WP_110464104.1">
    <property type="nucleotide sequence ID" value="NZ_JAMOFZ010000002.1"/>
</dbReference>
<dbReference type="SUPFAM" id="SSF52540">
    <property type="entry name" value="P-loop containing nucleoside triphosphate hydrolases"/>
    <property type="match status" value="1"/>
</dbReference>
<accession>A0A318T2H6</accession>
<dbReference type="EMBL" id="QJTC01000001">
    <property type="protein sequence ID" value="PYE79811.1"/>
    <property type="molecule type" value="Genomic_DNA"/>
</dbReference>
<evidence type="ECO:0000313" key="1">
    <source>
        <dbReference type="EMBL" id="PYE79811.1"/>
    </source>
</evidence>
<sequence length="80" mass="9002">MSAPTIVIHGPQGSGKTRYTEEFRRHYGCARVFESDVGMQRARCGDLILTNETPQQSFGVQGFRVVHIDDALRAIGRRRP</sequence>
<dbReference type="OrthoDB" id="9157518at2"/>
<dbReference type="Proteomes" id="UP000247540">
    <property type="component" value="Unassembled WGS sequence"/>
</dbReference>
<evidence type="ECO:0008006" key="3">
    <source>
        <dbReference type="Google" id="ProtNLM"/>
    </source>
</evidence>
<keyword evidence="2" id="KW-1185">Reference proteome</keyword>
<comment type="caution">
    <text evidence="1">The sequence shown here is derived from an EMBL/GenBank/DDBJ whole genome shotgun (WGS) entry which is preliminary data.</text>
</comment>
<evidence type="ECO:0000313" key="2">
    <source>
        <dbReference type="Proteomes" id="UP000247540"/>
    </source>
</evidence>
<dbReference type="AlphaFoldDB" id="A0A318T2H6"/>
<name>A0A318T2H6_9BURK</name>
<dbReference type="InterPro" id="IPR027417">
    <property type="entry name" value="P-loop_NTPase"/>
</dbReference>
<gene>
    <name evidence="1" type="ORF">DFQ15_101131</name>
</gene>